<keyword evidence="3 7" id="KW-0808">Transferase</keyword>
<dbReference type="GO" id="GO:0008168">
    <property type="term" value="F:methyltransferase activity"/>
    <property type="evidence" value="ECO:0007669"/>
    <property type="project" value="UniProtKB-KW"/>
</dbReference>
<keyword evidence="5" id="KW-0443">Lipid metabolism</keyword>
<name>A0A2Z2NPX2_9GAMM</name>
<dbReference type="AlphaFoldDB" id="A0A2Z2NPX2"/>
<dbReference type="SUPFAM" id="SSF53335">
    <property type="entry name" value="S-adenosyl-L-methionine-dependent methyltransferases"/>
    <property type="match status" value="1"/>
</dbReference>
<dbReference type="GO" id="GO:0008610">
    <property type="term" value="P:lipid biosynthetic process"/>
    <property type="evidence" value="ECO:0007669"/>
    <property type="project" value="InterPro"/>
</dbReference>
<dbReference type="PANTHER" id="PTHR43667:SF2">
    <property type="entry name" value="FATTY ACID C-METHYL TRANSFERASE"/>
    <property type="match status" value="1"/>
</dbReference>
<feature type="active site" evidence="6">
    <location>
        <position position="398"/>
    </location>
</feature>
<accession>A0A2Z2NPX2</accession>
<dbReference type="InterPro" id="IPR029063">
    <property type="entry name" value="SAM-dependent_MTases_sf"/>
</dbReference>
<evidence type="ECO:0000256" key="4">
    <source>
        <dbReference type="ARBA" id="ARBA00022691"/>
    </source>
</evidence>
<dbReference type="InterPro" id="IPR003333">
    <property type="entry name" value="CMAS"/>
</dbReference>
<dbReference type="RefSeq" id="WP_157735843.1">
    <property type="nucleotide sequence ID" value="NZ_CP018632.1"/>
</dbReference>
<keyword evidence="4" id="KW-0949">S-adenosyl-L-methionine</keyword>
<dbReference type="InterPro" id="IPR050723">
    <property type="entry name" value="CFA/CMAS"/>
</dbReference>
<dbReference type="EMBL" id="CP018632">
    <property type="protein sequence ID" value="ASJ71708.1"/>
    <property type="molecule type" value="Genomic_DNA"/>
</dbReference>
<evidence type="ECO:0000256" key="6">
    <source>
        <dbReference type="PIRSR" id="PIRSR003085-1"/>
    </source>
</evidence>
<dbReference type="Gene3D" id="3.40.50.150">
    <property type="entry name" value="Vaccinia Virus protein VP39"/>
    <property type="match status" value="1"/>
</dbReference>
<dbReference type="GO" id="GO:0032259">
    <property type="term" value="P:methylation"/>
    <property type="evidence" value="ECO:0007669"/>
    <property type="project" value="UniProtKB-KW"/>
</dbReference>
<dbReference type="Pfam" id="PF02353">
    <property type="entry name" value="CMAS"/>
    <property type="match status" value="1"/>
</dbReference>
<evidence type="ECO:0000256" key="2">
    <source>
        <dbReference type="ARBA" id="ARBA00022603"/>
    </source>
</evidence>
<evidence type="ECO:0000256" key="1">
    <source>
        <dbReference type="ARBA" id="ARBA00010815"/>
    </source>
</evidence>
<dbReference type="PANTHER" id="PTHR43667">
    <property type="entry name" value="CYCLOPROPANE-FATTY-ACYL-PHOSPHOLIPID SYNTHASE"/>
    <property type="match status" value="1"/>
</dbReference>
<proteinExistence type="inferred from homology"/>
<keyword evidence="8" id="KW-1185">Reference proteome</keyword>
<evidence type="ECO:0000313" key="7">
    <source>
        <dbReference type="EMBL" id="ASJ71708.1"/>
    </source>
</evidence>
<dbReference type="OrthoDB" id="9782855at2"/>
<organism evidence="7 8">
    <name type="scientific">Granulosicoccus antarcticus IMCC3135</name>
    <dbReference type="NCBI Taxonomy" id="1192854"/>
    <lineage>
        <taxon>Bacteria</taxon>
        <taxon>Pseudomonadati</taxon>
        <taxon>Pseudomonadota</taxon>
        <taxon>Gammaproteobacteria</taxon>
        <taxon>Chromatiales</taxon>
        <taxon>Granulosicoccaceae</taxon>
        <taxon>Granulosicoccus</taxon>
    </lineage>
</organism>
<dbReference type="EC" id="2.1.1.-" evidence="7"/>
<dbReference type="PIRSF" id="PIRSF003085">
    <property type="entry name" value="CMAS"/>
    <property type="match status" value="1"/>
</dbReference>
<dbReference type="CDD" id="cd02440">
    <property type="entry name" value="AdoMet_MTases"/>
    <property type="match status" value="1"/>
</dbReference>
<keyword evidence="2 7" id="KW-0489">Methyltransferase</keyword>
<evidence type="ECO:0000313" key="8">
    <source>
        <dbReference type="Proteomes" id="UP000250079"/>
    </source>
</evidence>
<protein>
    <submittedName>
        <fullName evidence="7">Tuberculostearic acid methyltransferase UfaA1</fullName>
        <ecNumber evidence="7">2.1.1.-</ecNumber>
    </submittedName>
</protein>
<reference evidence="7 8" key="1">
    <citation type="submission" date="2016-12" db="EMBL/GenBank/DDBJ databases">
        <authorList>
            <person name="Song W.-J."/>
            <person name="Kurnit D.M."/>
        </authorList>
    </citation>
    <scope>NUCLEOTIDE SEQUENCE [LARGE SCALE GENOMIC DNA]</scope>
    <source>
        <strain evidence="7 8">IMCC3135</strain>
    </source>
</reference>
<dbReference type="Proteomes" id="UP000250079">
    <property type="component" value="Chromosome"/>
</dbReference>
<sequence>MSELENHTISQPLPARYRLQHILGSLIGRRFDHLLDGIQHGQLSMTWPDGHTTLHGKMSADPSQNAQVTLHNFRPVRQMMLLGENGFAESYLCGDWVTDNLRNLFALIMNNEAEVAAMTTGSWYARLINSVRHARNHNSLIGSQRNIEFHYDLGNEFYQLWLDPTMSYSSAVFTGEESLESAQTAKLDMAVRSLDPKPGARVLEIGCGWGAMANRLATQAGCQVEGISLSHEQLRYAQIHNNVIANEQSPGSTEFRHQDYRAVEGTYDHIVSIEMFEAVGEQYWVTYFDKLSELLETGGSAVLQVITIAEDRFEEYRSSPDFIQRYIFPGGMLPTKTHLEKLVEGAGFELVGTDWFGISYAETLARWRERFDQVTREVGVLGFDDRFLRMWRYYLDYCETGFRFGRTDVGQLLLRKR</sequence>
<dbReference type="KEGG" id="gai:IMCC3135_08025"/>
<comment type="similarity">
    <text evidence="1">Belongs to the CFA/CMAS family.</text>
</comment>
<gene>
    <name evidence="7" type="primary">ufaA1</name>
    <name evidence="7" type="ORF">IMCC3135_08025</name>
</gene>
<evidence type="ECO:0000256" key="5">
    <source>
        <dbReference type="ARBA" id="ARBA00023098"/>
    </source>
</evidence>
<evidence type="ECO:0000256" key="3">
    <source>
        <dbReference type="ARBA" id="ARBA00022679"/>
    </source>
</evidence>